<evidence type="ECO:0008006" key="4">
    <source>
        <dbReference type="Google" id="ProtNLM"/>
    </source>
</evidence>
<comment type="caution">
    <text evidence="2">The sequence shown here is derived from an EMBL/GenBank/DDBJ whole genome shotgun (WGS) entry which is preliminary data.</text>
</comment>
<evidence type="ECO:0000256" key="1">
    <source>
        <dbReference type="SAM" id="SignalP"/>
    </source>
</evidence>
<proteinExistence type="predicted"/>
<sequence length="269" mass="30954">MTRFILIFVALVISTMTLTHATPVLRRAPTEAPFIEGVNSKSQILGTHDRPWILGLYGADLDYKQMSLFNTKFHGVKIGQEITTEYREDRRTQLAIVSSEKGTLAKGFLYKEDRDKWEATAELKALEATSKQTDVAAGTISDWPVHGARRSVILMKNVEGEDLFESNCYEKAAKDPNKLDKLNKQLYAELHNVVYQFAKEKQILHADFHTGNFRITFSRMNCKIKRVTLIDWGYPGIFAVKRGLSRKDFDPWFLARYKNRLYDEDHEAN</sequence>
<evidence type="ECO:0000313" key="2">
    <source>
        <dbReference type="EMBL" id="KAJ4464594.1"/>
    </source>
</evidence>
<reference evidence="2" key="1">
    <citation type="submission" date="2022-08" db="EMBL/GenBank/DDBJ databases">
        <title>A Global Phylogenomic Analysis of the Shiitake Genus Lentinula.</title>
        <authorList>
            <consortium name="DOE Joint Genome Institute"/>
            <person name="Sierra-Patev S."/>
            <person name="Min B."/>
            <person name="Naranjo-Ortiz M."/>
            <person name="Looney B."/>
            <person name="Konkel Z."/>
            <person name="Slot J.C."/>
            <person name="Sakamoto Y."/>
            <person name="Steenwyk J.L."/>
            <person name="Rokas A."/>
            <person name="Carro J."/>
            <person name="Camarero S."/>
            <person name="Ferreira P."/>
            <person name="Molpeceres G."/>
            <person name="Ruiz-Duenas F.J."/>
            <person name="Serrano A."/>
            <person name="Henrissat B."/>
            <person name="Drula E."/>
            <person name="Hughes K.W."/>
            <person name="Mata J.L."/>
            <person name="Ishikawa N.K."/>
            <person name="Vargas-Isla R."/>
            <person name="Ushijima S."/>
            <person name="Smith C.A."/>
            <person name="Ahrendt S."/>
            <person name="Andreopoulos W."/>
            <person name="He G."/>
            <person name="Labutti K."/>
            <person name="Lipzen A."/>
            <person name="Ng V."/>
            <person name="Riley R."/>
            <person name="Sandor L."/>
            <person name="Barry K."/>
            <person name="Martinez A.T."/>
            <person name="Xiao Y."/>
            <person name="Gibbons J.G."/>
            <person name="Terashima K."/>
            <person name="Grigoriev I.V."/>
            <person name="Hibbett D.S."/>
        </authorList>
    </citation>
    <scope>NUCLEOTIDE SEQUENCE</scope>
    <source>
        <strain evidence="2">RHP3577 ss4</strain>
    </source>
</reference>
<feature type="chain" id="PRO_5045123549" description="Protein kinase domain-containing protein" evidence="1">
    <location>
        <begin position="22"/>
        <end position="269"/>
    </location>
</feature>
<keyword evidence="1" id="KW-0732">Signal</keyword>
<gene>
    <name evidence="2" type="ORF">C8R41DRAFT_859724</name>
</gene>
<name>A0ABQ8UZU9_9AGAR</name>
<keyword evidence="3" id="KW-1185">Reference proteome</keyword>
<organism evidence="2 3">
    <name type="scientific">Lentinula lateritia</name>
    <dbReference type="NCBI Taxonomy" id="40482"/>
    <lineage>
        <taxon>Eukaryota</taxon>
        <taxon>Fungi</taxon>
        <taxon>Dikarya</taxon>
        <taxon>Basidiomycota</taxon>
        <taxon>Agaricomycotina</taxon>
        <taxon>Agaricomycetes</taxon>
        <taxon>Agaricomycetidae</taxon>
        <taxon>Agaricales</taxon>
        <taxon>Marasmiineae</taxon>
        <taxon>Omphalotaceae</taxon>
        <taxon>Lentinula</taxon>
    </lineage>
</organism>
<feature type="signal peptide" evidence="1">
    <location>
        <begin position="1"/>
        <end position="21"/>
    </location>
</feature>
<accession>A0ABQ8UZU9</accession>
<dbReference type="SUPFAM" id="SSF56112">
    <property type="entry name" value="Protein kinase-like (PK-like)"/>
    <property type="match status" value="1"/>
</dbReference>
<evidence type="ECO:0000313" key="3">
    <source>
        <dbReference type="Proteomes" id="UP001150217"/>
    </source>
</evidence>
<dbReference type="Proteomes" id="UP001150217">
    <property type="component" value="Unassembled WGS sequence"/>
</dbReference>
<protein>
    <recommendedName>
        <fullName evidence="4">Protein kinase domain-containing protein</fullName>
    </recommendedName>
</protein>
<dbReference type="InterPro" id="IPR011009">
    <property type="entry name" value="Kinase-like_dom_sf"/>
</dbReference>
<dbReference type="EMBL" id="JANVFT010000138">
    <property type="protein sequence ID" value="KAJ4464594.1"/>
    <property type="molecule type" value="Genomic_DNA"/>
</dbReference>